<evidence type="ECO:0000259" key="6">
    <source>
        <dbReference type="PROSITE" id="PS50850"/>
    </source>
</evidence>
<organism evidence="7 8">
    <name type="scientific">Penicillium cataractarum</name>
    <dbReference type="NCBI Taxonomy" id="2100454"/>
    <lineage>
        <taxon>Eukaryota</taxon>
        <taxon>Fungi</taxon>
        <taxon>Dikarya</taxon>
        <taxon>Ascomycota</taxon>
        <taxon>Pezizomycotina</taxon>
        <taxon>Eurotiomycetes</taxon>
        <taxon>Eurotiomycetidae</taxon>
        <taxon>Eurotiales</taxon>
        <taxon>Aspergillaceae</taxon>
        <taxon>Penicillium</taxon>
    </lineage>
</organism>
<feature type="transmembrane region" description="Helical" evidence="5">
    <location>
        <begin position="142"/>
        <end position="161"/>
    </location>
</feature>
<keyword evidence="3 5" id="KW-1133">Transmembrane helix</keyword>
<evidence type="ECO:0000256" key="5">
    <source>
        <dbReference type="SAM" id="Phobius"/>
    </source>
</evidence>
<dbReference type="PANTHER" id="PTHR23502">
    <property type="entry name" value="MAJOR FACILITATOR SUPERFAMILY"/>
    <property type="match status" value="1"/>
</dbReference>
<dbReference type="PANTHER" id="PTHR23502:SF187">
    <property type="entry name" value="TRANSPORTER, PUTATIVE (AFU_ORTHOLOGUE AFUA_2G17840)-RELATED"/>
    <property type="match status" value="1"/>
</dbReference>
<protein>
    <submittedName>
        <fullName evidence="7">MFS transporter</fullName>
    </submittedName>
</protein>
<keyword evidence="8" id="KW-1185">Reference proteome</keyword>
<dbReference type="GeneID" id="81435105"/>
<evidence type="ECO:0000256" key="2">
    <source>
        <dbReference type="ARBA" id="ARBA00022692"/>
    </source>
</evidence>
<dbReference type="InterPro" id="IPR036259">
    <property type="entry name" value="MFS_trans_sf"/>
</dbReference>
<dbReference type="OrthoDB" id="2533084at2759"/>
<dbReference type="GO" id="GO:0005886">
    <property type="term" value="C:plasma membrane"/>
    <property type="evidence" value="ECO:0007669"/>
    <property type="project" value="TreeGrafter"/>
</dbReference>
<dbReference type="AlphaFoldDB" id="A0A9W9SNJ6"/>
<gene>
    <name evidence="7" type="ORF">N7496_002997</name>
</gene>
<comment type="subcellular location">
    <subcellularLocation>
        <location evidence="1">Membrane</location>
        <topology evidence="1">Multi-pass membrane protein</topology>
    </subcellularLocation>
</comment>
<feature type="transmembrane region" description="Helical" evidence="5">
    <location>
        <begin position="173"/>
        <end position="190"/>
    </location>
</feature>
<reference evidence="7" key="2">
    <citation type="journal article" date="2023" name="IMA Fungus">
        <title>Comparative genomic study of the Penicillium genus elucidates a diverse pangenome and 15 lateral gene transfer events.</title>
        <authorList>
            <person name="Petersen C."/>
            <person name="Sorensen T."/>
            <person name="Nielsen M.R."/>
            <person name="Sondergaard T.E."/>
            <person name="Sorensen J.L."/>
            <person name="Fitzpatrick D.A."/>
            <person name="Frisvad J.C."/>
            <person name="Nielsen K.L."/>
        </authorList>
    </citation>
    <scope>NUCLEOTIDE SEQUENCE</scope>
    <source>
        <strain evidence="7">IBT 29864</strain>
    </source>
</reference>
<accession>A0A9W9SNJ6</accession>
<dbReference type="RefSeq" id="XP_056558140.1">
    <property type="nucleotide sequence ID" value="XM_056695928.1"/>
</dbReference>
<dbReference type="Pfam" id="PF07690">
    <property type="entry name" value="MFS_1"/>
    <property type="match status" value="1"/>
</dbReference>
<sequence>MMSSQLIVPAEKPQIHLGDTEINEEMEALEGYVVDPSHYSDQACQLKISADGRYVLIPQPLDTPDDPLNWSNNKKWLIVAIIAYIALLADYTGGTAIITVIPQSMEWGLSQETVQRAVVGNLFTIGACGLFVVPLASYFGRWPVTLVFQCVMLGTCAWSAAATSFRSYLAARIINGFFCSVGQGGALMWIKDLFFFHQHPQVINYVEFSIILSPYLGPLVSSFIVSHVSWRWTFWVCTILAGVGLVAVFFLDETLFDRKNPPPSRGSYLSRLAGVQQAKAPSKDFVQCMARPVVAITKIPVLTILIYYFLNFAWVIGVNTTIGIWLSNFYHFSARGIGYFYFFGIVGCLIGWFAGHFLHDAVGRYYTKRHAGRLDPEARLIITYPATLLCCASLIILGFAFEKHWHHMVLAVFAAAQCVGVMIITTAINAYLLDCYPEGSGEVGAWVTASRNWAGFMATYIQIDWVARIGPAKALGIQAAITFGSLCFMVFLQMYGKQMRQGQGRMVFGKK</sequence>
<proteinExistence type="predicted"/>
<feature type="transmembrane region" description="Helical" evidence="5">
    <location>
        <begin position="76"/>
        <end position="101"/>
    </location>
</feature>
<evidence type="ECO:0000313" key="8">
    <source>
        <dbReference type="Proteomes" id="UP001147782"/>
    </source>
</evidence>
<feature type="transmembrane region" description="Helical" evidence="5">
    <location>
        <begin position="338"/>
        <end position="358"/>
    </location>
</feature>
<dbReference type="GO" id="GO:0022857">
    <property type="term" value="F:transmembrane transporter activity"/>
    <property type="evidence" value="ECO:0007669"/>
    <property type="project" value="InterPro"/>
</dbReference>
<feature type="transmembrane region" description="Helical" evidence="5">
    <location>
        <begin position="232"/>
        <end position="251"/>
    </location>
</feature>
<keyword evidence="2 5" id="KW-0812">Transmembrane</keyword>
<feature type="transmembrane region" description="Helical" evidence="5">
    <location>
        <begin position="475"/>
        <end position="496"/>
    </location>
</feature>
<dbReference type="Proteomes" id="UP001147782">
    <property type="component" value="Unassembled WGS sequence"/>
</dbReference>
<reference evidence="7" key="1">
    <citation type="submission" date="2022-11" db="EMBL/GenBank/DDBJ databases">
        <authorList>
            <person name="Petersen C."/>
        </authorList>
    </citation>
    <scope>NUCLEOTIDE SEQUENCE</scope>
    <source>
        <strain evidence="7">IBT 29864</strain>
    </source>
</reference>
<feature type="transmembrane region" description="Helical" evidence="5">
    <location>
        <begin position="378"/>
        <end position="401"/>
    </location>
</feature>
<evidence type="ECO:0000256" key="4">
    <source>
        <dbReference type="ARBA" id="ARBA00023136"/>
    </source>
</evidence>
<dbReference type="PROSITE" id="PS50850">
    <property type="entry name" value="MFS"/>
    <property type="match status" value="1"/>
</dbReference>
<dbReference type="InterPro" id="IPR011701">
    <property type="entry name" value="MFS"/>
</dbReference>
<dbReference type="Gene3D" id="1.20.1250.20">
    <property type="entry name" value="MFS general substrate transporter like domains"/>
    <property type="match status" value="1"/>
</dbReference>
<evidence type="ECO:0000256" key="1">
    <source>
        <dbReference type="ARBA" id="ARBA00004141"/>
    </source>
</evidence>
<keyword evidence="4 5" id="KW-0472">Membrane</keyword>
<feature type="transmembrane region" description="Helical" evidence="5">
    <location>
        <begin position="408"/>
        <end position="432"/>
    </location>
</feature>
<evidence type="ECO:0000313" key="7">
    <source>
        <dbReference type="EMBL" id="KAJ5380569.1"/>
    </source>
</evidence>
<dbReference type="InterPro" id="IPR020846">
    <property type="entry name" value="MFS_dom"/>
</dbReference>
<feature type="transmembrane region" description="Helical" evidence="5">
    <location>
        <begin position="202"/>
        <end position="225"/>
    </location>
</feature>
<feature type="domain" description="Major facilitator superfamily (MFS) profile" evidence="6">
    <location>
        <begin position="78"/>
        <end position="497"/>
    </location>
</feature>
<name>A0A9W9SNJ6_9EURO</name>
<dbReference type="SUPFAM" id="SSF103473">
    <property type="entry name" value="MFS general substrate transporter"/>
    <property type="match status" value="1"/>
</dbReference>
<feature type="transmembrane region" description="Helical" evidence="5">
    <location>
        <begin position="113"/>
        <end position="136"/>
    </location>
</feature>
<dbReference type="EMBL" id="JAPZBS010000002">
    <property type="protein sequence ID" value="KAJ5380569.1"/>
    <property type="molecule type" value="Genomic_DNA"/>
</dbReference>
<comment type="caution">
    <text evidence="7">The sequence shown here is derived from an EMBL/GenBank/DDBJ whole genome shotgun (WGS) entry which is preliminary data.</text>
</comment>
<evidence type="ECO:0000256" key="3">
    <source>
        <dbReference type="ARBA" id="ARBA00022989"/>
    </source>
</evidence>